<dbReference type="PANTHER" id="PTHR32309:SF13">
    <property type="entry name" value="FERRIC ENTEROBACTIN TRANSPORT PROTEIN FEPE"/>
    <property type="match status" value="1"/>
</dbReference>
<dbReference type="InterPro" id="IPR032807">
    <property type="entry name" value="GNVR"/>
</dbReference>
<evidence type="ECO:0000313" key="5">
    <source>
        <dbReference type="EMBL" id="MCW9709181.1"/>
    </source>
</evidence>
<evidence type="ECO:0000256" key="1">
    <source>
        <dbReference type="SAM" id="Coils"/>
    </source>
</evidence>
<dbReference type="Pfam" id="PF13807">
    <property type="entry name" value="GNVR"/>
    <property type="match status" value="1"/>
</dbReference>
<keyword evidence="6" id="KW-1185">Reference proteome</keyword>
<proteinExistence type="predicted"/>
<keyword evidence="3" id="KW-0472">Membrane</keyword>
<dbReference type="PANTHER" id="PTHR32309">
    <property type="entry name" value="TYROSINE-PROTEIN KINASE"/>
    <property type="match status" value="1"/>
</dbReference>
<dbReference type="Proteomes" id="UP001207918">
    <property type="component" value="Unassembled WGS sequence"/>
</dbReference>
<feature type="domain" description="Tyrosine-protein kinase G-rich" evidence="4">
    <location>
        <begin position="252"/>
        <end position="321"/>
    </location>
</feature>
<protein>
    <recommendedName>
        <fullName evidence="4">Tyrosine-protein kinase G-rich domain-containing protein</fullName>
    </recommendedName>
</protein>
<sequence length="336" mass="38471">MAVGLFFALASSSQYTSNASIIPEYELQDRVNEIIESYGLLFGLTGSIRENRTPSYLLRLYPHMINSVDFKRTLMSKPFQYGSTDSSVTLHQYFTQMYRPPLLNSLYDYTFGLPGKILSAMQSGETSPPASTAQDTSQSHQQSDFPILDLSPSERQVARAFSSRITATYDRQTGIVRISARMPEANTAPQVVQLVLETLHEKASDYKTAKGRQYLDFLESQQLRQKQQLDKARQELIEFNGADSQPLNRRMELQSTYETALDQYNTLTQQLQRMRLNIEEQMPTFRILDDITTPGTQIKPKRKLMIFLSLLLGFFVAFSWITISFLLKESEKIWSS</sequence>
<dbReference type="RefSeq" id="WP_265768054.1">
    <property type="nucleotide sequence ID" value="NZ_JAGGJA010000025.1"/>
</dbReference>
<feature type="transmembrane region" description="Helical" evidence="3">
    <location>
        <begin position="304"/>
        <end position="327"/>
    </location>
</feature>
<comment type="caution">
    <text evidence="5">The sequence shown here is derived from an EMBL/GenBank/DDBJ whole genome shotgun (WGS) entry which is preliminary data.</text>
</comment>
<feature type="coiled-coil region" evidence="1">
    <location>
        <begin position="215"/>
        <end position="281"/>
    </location>
</feature>
<keyword evidence="1" id="KW-0175">Coiled coil</keyword>
<evidence type="ECO:0000259" key="4">
    <source>
        <dbReference type="Pfam" id="PF13807"/>
    </source>
</evidence>
<name>A0ABT3PTL1_9BACT</name>
<gene>
    <name evidence="5" type="ORF">J6I44_20130</name>
</gene>
<evidence type="ECO:0000256" key="3">
    <source>
        <dbReference type="SAM" id="Phobius"/>
    </source>
</evidence>
<feature type="region of interest" description="Disordered" evidence="2">
    <location>
        <begin position="121"/>
        <end position="149"/>
    </location>
</feature>
<organism evidence="5 6">
    <name type="scientific">Fodinibius salsisoli</name>
    <dbReference type="NCBI Taxonomy" id="2820877"/>
    <lineage>
        <taxon>Bacteria</taxon>
        <taxon>Pseudomonadati</taxon>
        <taxon>Balneolota</taxon>
        <taxon>Balneolia</taxon>
        <taxon>Balneolales</taxon>
        <taxon>Balneolaceae</taxon>
        <taxon>Fodinibius</taxon>
    </lineage>
</organism>
<evidence type="ECO:0000313" key="6">
    <source>
        <dbReference type="Proteomes" id="UP001207918"/>
    </source>
</evidence>
<dbReference type="EMBL" id="JAGGJA010000025">
    <property type="protein sequence ID" value="MCW9709181.1"/>
    <property type="molecule type" value="Genomic_DNA"/>
</dbReference>
<dbReference type="InterPro" id="IPR050445">
    <property type="entry name" value="Bact_polysacc_biosynth/exp"/>
</dbReference>
<accession>A0ABT3PTL1</accession>
<evidence type="ECO:0000256" key="2">
    <source>
        <dbReference type="SAM" id="MobiDB-lite"/>
    </source>
</evidence>
<keyword evidence="3" id="KW-0812">Transmembrane</keyword>
<feature type="compositionally biased region" description="Polar residues" evidence="2">
    <location>
        <begin position="121"/>
        <end position="144"/>
    </location>
</feature>
<keyword evidence="3" id="KW-1133">Transmembrane helix</keyword>
<reference evidence="5 6" key="1">
    <citation type="submission" date="2021-03" db="EMBL/GenBank/DDBJ databases">
        <title>Aliifodinibius sp. nov., a new bacterium isolated from saline soil.</title>
        <authorList>
            <person name="Galisteo C."/>
            <person name="De La Haba R."/>
            <person name="Sanchez-Porro C."/>
            <person name="Ventosa A."/>
        </authorList>
    </citation>
    <scope>NUCLEOTIDE SEQUENCE [LARGE SCALE GENOMIC DNA]</scope>
    <source>
        <strain evidence="5 6">1BSP15-2V2</strain>
    </source>
</reference>